<dbReference type="OrthoDB" id="548202at2759"/>
<dbReference type="GO" id="GO:0016020">
    <property type="term" value="C:membrane"/>
    <property type="evidence" value="ECO:0007669"/>
    <property type="project" value="TreeGrafter"/>
</dbReference>
<dbReference type="GO" id="GO:0046513">
    <property type="term" value="P:ceramide biosynthetic process"/>
    <property type="evidence" value="ECO:0007669"/>
    <property type="project" value="TreeGrafter"/>
</dbReference>
<dbReference type="GO" id="GO:0005783">
    <property type="term" value="C:endoplasmic reticulum"/>
    <property type="evidence" value="ECO:0007669"/>
    <property type="project" value="TreeGrafter"/>
</dbReference>
<reference evidence="1" key="1">
    <citation type="journal article" date="2020" name="bioRxiv">
        <title>Comparative genomics of Chlamydomonas.</title>
        <authorList>
            <person name="Craig R.J."/>
            <person name="Hasan A.R."/>
            <person name="Ness R.W."/>
            <person name="Keightley P.D."/>
        </authorList>
    </citation>
    <scope>NUCLEOTIDE SEQUENCE</scope>
    <source>
        <strain evidence="1">CCAP 11/173</strain>
    </source>
</reference>
<protein>
    <submittedName>
        <fullName evidence="1">Uncharacterized protein</fullName>
    </submittedName>
</protein>
<sequence>MHPNEVIMNLKPVNQEAARCLKEYRIIQLSRHPASRPRAGAHKAVVHVATQAWPSQLFVAHWGRPTPWRPLSLQQRRRLLSLAANSGCAASLEAALAHCGCSLTHDVAEAAVLGGSVAAVETLLIREGCDGTTLLEEVAAQAGHLAVVQWLRQARRAQLLPPPLTVQQPEDQVPQDLATAVAACRGGHRHIITWLQEQQELEQPQEGAAAAAAAAAEPGLQVLARPEAVQRLATAAAAGGHVGLLYQLLPRLKPIPTGDGHSVMLAAAQGCPLEVLQHVCSHVCSGAPELSPRLNHDMAFAAASSPTPDWEAKLDWALQQTQHGPLSGRHEAALVPGAGSSLEDAAGVLPGWLQRLQALRARRVPLPPLPVLARRAAAVGDVVALGWLLEAQQGEGQGEEVGMEDGEALATSAALGGHVRVLEALRERGCRFSREHVDTARQAGRVEAMAWLLEQPLQPRLSEYWQHFWCLTENVSGELGHLRYLYERHGAYLNLDLITKQCSVEALEWAVMQLKGDKAAGRGPGLTYAESALGAAAQAGNLAVAHRLRELLTAAAPTFDQLTSWRGESPKTFCTIRCWLRLRQRGGLTTDAEDRDWKLALACVARAAFAGRGRWGWGWLCTRAQWKWLVARRLEAAAEAEAAGREGAVALARLEVEDLERKVMAADDY</sequence>
<dbReference type="PANTHER" id="PTHR12393">
    <property type="entry name" value="SPHINGOMYELIN PHOSPHODIESTERASE RELATED"/>
    <property type="match status" value="1"/>
</dbReference>
<gene>
    <name evidence="1" type="ORF">HYH02_012322</name>
</gene>
<accession>A0A835TAA8</accession>
<dbReference type="GO" id="GO:0030149">
    <property type="term" value="P:sphingolipid catabolic process"/>
    <property type="evidence" value="ECO:0007669"/>
    <property type="project" value="TreeGrafter"/>
</dbReference>
<dbReference type="EMBL" id="JAEHOD010000057">
    <property type="protein sequence ID" value="KAG2434496.1"/>
    <property type="molecule type" value="Genomic_DNA"/>
</dbReference>
<dbReference type="PANTHER" id="PTHR12393:SF6">
    <property type="entry name" value="SPHINGOMYELIN PHOSPHODIESTERASE 2"/>
    <property type="match status" value="1"/>
</dbReference>
<dbReference type="Proteomes" id="UP000613740">
    <property type="component" value="Unassembled WGS sequence"/>
</dbReference>
<comment type="caution">
    <text evidence="1">The sequence shown here is derived from an EMBL/GenBank/DDBJ whole genome shotgun (WGS) entry which is preliminary data.</text>
</comment>
<evidence type="ECO:0000313" key="2">
    <source>
        <dbReference type="Proteomes" id="UP000613740"/>
    </source>
</evidence>
<dbReference type="AlphaFoldDB" id="A0A835TAA8"/>
<organism evidence="1 2">
    <name type="scientific">Chlamydomonas schloesseri</name>
    <dbReference type="NCBI Taxonomy" id="2026947"/>
    <lineage>
        <taxon>Eukaryota</taxon>
        <taxon>Viridiplantae</taxon>
        <taxon>Chlorophyta</taxon>
        <taxon>core chlorophytes</taxon>
        <taxon>Chlorophyceae</taxon>
        <taxon>CS clade</taxon>
        <taxon>Chlamydomonadales</taxon>
        <taxon>Chlamydomonadaceae</taxon>
        <taxon>Chlamydomonas</taxon>
    </lineage>
</organism>
<dbReference type="GO" id="GO:0004620">
    <property type="term" value="F:phospholipase activity"/>
    <property type="evidence" value="ECO:0007669"/>
    <property type="project" value="TreeGrafter"/>
</dbReference>
<proteinExistence type="predicted"/>
<name>A0A835TAA8_9CHLO</name>
<keyword evidence="2" id="KW-1185">Reference proteome</keyword>
<evidence type="ECO:0000313" key="1">
    <source>
        <dbReference type="EMBL" id="KAG2434496.1"/>
    </source>
</evidence>
<dbReference type="GO" id="GO:0071944">
    <property type="term" value="C:cell periphery"/>
    <property type="evidence" value="ECO:0007669"/>
    <property type="project" value="TreeGrafter"/>
</dbReference>